<accession>A0A5B9D5M2</accession>
<dbReference type="PANTHER" id="PTHR43293">
    <property type="entry name" value="ACETATE COA-TRANSFERASE YDIF"/>
    <property type="match status" value="1"/>
</dbReference>
<reference evidence="1 2" key="1">
    <citation type="journal article" date="2020" name="Nature">
        <title>Isolation of an archaeon at the prokaryote-eukaryote interface.</title>
        <authorList>
            <person name="Imachi H."/>
            <person name="Nobu M.K."/>
            <person name="Nakahara N."/>
            <person name="Morono Y."/>
            <person name="Ogawara M."/>
            <person name="Takaki Y."/>
            <person name="Takano Y."/>
            <person name="Uematsu K."/>
            <person name="Ikuta T."/>
            <person name="Ito M."/>
            <person name="Matsui Y."/>
            <person name="Miyazaki M."/>
            <person name="Murata K."/>
            <person name="Saito Y."/>
            <person name="Sakai S."/>
            <person name="Song C."/>
            <person name="Tasumi E."/>
            <person name="Yamanaka Y."/>
            <person name="Yamaguchi T."/>
            <person name="Kamagata Y."/>
            <person name="Tamaki H."/>
            <person name="Takai K."/>
        </authorList>
    </citation>
    <scope>NUCLEOTIDE SEQUENCE [LARGE SCALE GENOMIC DNA]</scope>
    <source>
        <strain evidence="1 2">MK-D1</strain>
    </source>
</reference>
<dbReference type="PANTHER" id="PTHR43293:SF3">
    <property type="entry name" value="CHOLESTEROL RING-CLEAVING HYDROLASE IPDB SUBUNIT"/>
    <property type="match status" value="1"/>
</dbReference>
<sequence length="259" mass="28111">MAQNDTYYTATHLMAVTAGKALKDNKSVFVGTGLPMIAAMFAQRTHAPNLLLIFEAGSIGPQMRTLPISVGDSRTGYRAISISTMHDNMSFSQAGWTDYGFLGGAELDKYGNLNTTYIGESWAKPKVRLPGSGGGNDVASLSHNFIIIIRQSKRNFVENVTFITSPGYLDGPGAREKAGLPENSGPIKVITQLGVYGFDEMTKIMKLETIHPGISKEDIRNNCGFEIIIPEDVPTTPIPTREEVQLLRELDPTGMAIGK</sequence>
<dbReference type="SUPFAM" id="SSF100950">
    <property type="entry name" value="NagB/RpiA/CoA transferase-like"/>
    <property type="match status" value="1"/>
</dbReference>
<dbReference type="EMBL" id="CP042905">
    <property type="protein sequence ID" value="QEE14273.1"/>
    <property type="molecule type" value="Genomic_DNA"/>
</dbReference>
<dbReference type="InterPro" id="IPR037171">
    <property type="entry name" value="NagB/RpiA_transferase-like"/>
</dbReference>
<dbReference type="AlphaFoldDB" id="A0A5B9D5M2"/>
<evidence type="ECO:0000313" key="2">
    <source>
        <dbReference type="Proteomes" id="UP000321408"/>
    </source>
</evidence>
<organism evidence="1 2">
    <name type="scientific">Promethearchaeum syntrophicum</name>
    <dbReference type="NCBI Taxonomy" id="2594042"/>
    <lineage>
        <taxon>Archaea</taxon>
        <taxon>Promethearchaeati</taxon>
        <taxon>Promethearchaeota</taxon>
        <taxon>Promethearchaeia</taxon>
        <taxon>Promethearchaeales</taxon>
        <taxon>Promethearchaeaceae</taxon>
        <taxon>Promethearchaeum</taxon>
    </lineage>
</organism>
<name>A0A5B9D5M2_9ARCH</name>
<reference evidence="1 2" key="2">
    <citation type="journal article" date="2024" name="Int. J. Syst. Evol. Microbiol.">
        <title>Promethearchaeum syntrophicum gen. nov., sp. nov., an anaerobic, obligately syntrophic archaeon, the first isolate of the lineage 'Asgard' archaea, and proposal of the new archaeal phylum Promethearchaeota phyl. nov. and kingdom Promethearchaeati regn. nov.</title>
        <authorList>
            <person name="Imachi H."/>
            <person name="Nobu M.K."/>
            <person name="Kato S."/>
            <person name="Takaki Y."/>
            <person name="Miyazaki M."/>
            <person name="Miyata M."/>
            <person name="Ogawara M."/>
            <person name="Saito Y."/>
            <person name="Sakai S."/>
            <person name="Tahara Y.O."/>
            <person name="Takano Y."/>
            <person name="Tasumi E."/>
            <person name="Uematsu K."/>
            <person name="Yoshimura T."/>
            <person name="Itoh T."/>
            <person name="Ohkuma M."/>
            <person name="Takai K."/>
        </authorList>
    </citation>
    <scope>NUCLEOTIDE SEQUENCE [LARGE SCALE GENOMIC DNA]</scope>
    <source>
        <strain evidence="1 2">MK-D1</strain>
    </source>
</reference>
<dbReference type="Pfam" id="PF01144">
    <property type="entry name" value="CoA_trans"/>
    <property type="match status" value="1"/>
</dbReference>
<dbReference type="Proteomes" id="UP000321408">
    <property type="component" value="Chromosome"/>
</dbReference>
<dbReference type="InterPro" id="IPR004165">
    <property type="entry name" value="CoA_trans_fam_I"/>
</dbReference>
<dbReference type="GeneID" id="41328090"/>
<dbReference type="SMART" id="SM00882">
    <property type="entry name" value="CoA_trans"/>
    <property type="match status" value="1"/>
</dbReference>
<protein>
    <submittedName>
        <fullName evidence="1">CoA-transferase subunit beta</fullName>
    </submittedName>
</protein>
<gene>
    <name evidence="1" type="ORF">DSAG12_00084</name>
</gene>
<dbReference type="OrthoDB" id="9252at2157"/>
<keyword evidence="2" id="KW-1185">Reference proteome</keyword>
<evidence type="ECO:0000313" key="1">
    <source>
        <dbReference type="EMBL" id="QEE14273.1"/>
    </source>
</evidence>
<proteinExistence type="predicted"/>
<dbReference type="GO" id="GO:0008410">
    <property type="term" value="F:CoA-transferase activity"/>
    <property type="evidence" value="ECO:0007669"/>
    <property type="project" value="InterPro"/>
</dbReference>
<dbReference type="RefSeq" id="WP_147661234.1">
    <property type="nucleotide sequence ID" value="NZ_CP042905.2"/>
</dbReference>
<dbReference type="Gene3D" id="3.40.1080.10">
    <property type="entry name" value="Glutaconate Coenzyme A-transferase"/>
    <property type="match status" value="1"/>
</dbReference>
<dbReference type="KEGG" id="psyt:DSAG12_00084"/>